<dbReference type="RefSeq" id="WP_171609823.1">
    <property type="nucleotide sequence ID" value="NZ_WHPF01000020.1"/>
</dbReference>
<reference evidence="2" key="1">
    <citation type="submission" date="2019-10" db="EMBL/GenBank/DDBJ databases">
        <title>Draft genome sequence of Panacibacter sp. KCS-6.</title>
        <authorList>
            <person name="Yim K.J."/>
        </authorList>
    </citation>
    <scope>NUCLEOTIDE SEQUENCE</scope>
    <source>
        <strain evidence="2">KCS-6</strain>
    </source>
</reference>
<comment type="caution">
    <text evidence="2">The sequence shown here is derived from an EMBL/GenBank/DDBJ whole genome shotgun (WGS) entry which is preliminary data.</text>
</comment>
<dbReference type="InterPro" id="IPR013728">
    <property type="entry name" value="BT_3987-like_N"/>
</dbReference>
<keyword evidence="3" id="KW-1185">Reference proteome</keyword>
<evidence type="ECO:0000313" key="2">
    <source>
        <dbReference type="EMBL" id="NNV57873.1"/>
    </source>
</evidence>
<feature type="domain" description="BT-3987-like N-terminal" evidence="1">
    <location>
        <begin position="44"/>
        <end position="144"/>
    </location>
</feature>
<dbReference type="EMBL" id="WHPF01000020">
    <property type="protein sequence ID" value="NNV57873.1"/>
    <property type="molecule type" value="Genomic_DNA"/>
</dbReference>
<dbReference type="Pfam" id="PF08522">
    <property type="entry name" value="BT_3987-like_N"/>
    <property type="match status" value="1"/>
</dbReference>
<sequence length="300" mass="31490">MKKILSAFLLGATIFTVGCEKEKVFYETQSATSKVGLGFGTPNTDPIVLTVDATTSTLEVPINAYVNGGGSATATVAVDESLVAAYNDANGTEFEVMPSDIYTIPASIAVSGGEGLANATIDIQKLLTYGTQFAIACKITGASGGTSYVIPGNSEIVIVIKVKNAWEGDYSAKGYFFHPSSPRAIARDKFLGTIDPNTTEMELGDLGGSGYYFHFDVEGASVVNWQPVGAAPAVPASGFMTLDNPAGIGTYPGPGGYTSDIYNNTYDEAGGIFWLHYGYGVGSSGQNGYTRQTYEKLTIQ</sequence>
<dbReference type="Proteomes" id="UP000598971">
    <property type="component" value="Unassembled WGS sequence"/>
</dbReference>
<accession>A0A8J8JVB3</accession>
<dbReference type="PROSITE" id="PS51257">
    <property type="entry name" value="PROKAR_LIPOPROTEIN"/>
    <property type="match status" value="1"/>
</dbReference>
<organism evidence="2 3">
    <name type="scientific">Limnovirga soli</name>
    <dbReference type="NCBI Taxonomy" id="2656915"/>
    <lineage>
        <taxon>Bacteria</taxon>
        <taxon>Pseudomonadati</taxon>
        <taxon>Bacteroidota</taxon>
        <taxon>Chitinophagia</taxon>
        <taxon>Chitinophagales</taxon>
        <taxon>Chitinophagaceae</taxon>
        <taxon>Limnovirga</taxon>
    </lineage>
</organism>
<protein>
    <submittedName>
        <fullName evidence="2">DUF1735 domain-containing protein</fullName>
    </submittedName>
</protein>
<gene>
    <name evidence="2" type="ORF">GD597_20585</name>
</gene>
<evidence type="ECO:0000259" key="1">
    <source>
        <dbReference type="Pfam" id="PF08522"/>
    </source>
</evidence>
<evidence type="ECO:0000313" key="3">
    <source>
        <dbReference type="Proteomes" id="UP000598971"/>
    </source>
</evidence>
<dbReference type="AlphaFoldDB" id="A0A8J8JVB3"/>
<proteinExistence type="predicted"/>
<dbReference type="Gene3D" id="2.60.40.1740">
    <property type="entry name" value="hypothetical protein (bacova_03559)"/>
    <property type="match status" value="1"/>
</dbReference>
<name>A0A8J8JVB3_9BACT</name>